<dbReference type="Proteomes" id="UP001596053">
    <property type="component" value="Unassembled WGS sequence"/>
</dbReference>
<dbReference type="Pfam" id="PF13387">
    <property type="entry name" value="Lnb_N"/>
    <property type="match status" value="1"/>
</dbReference>
<accession>A0ABW0IXN7</accession>
<evidence type="ECO:0000256" key="1">
    <source>
        <dbReference type="SAM" id="Phobius"/>
    </source>
</evidence>
<comment type="caution">
    <text evidence="3">The sequence shown here is derived from an EMBL/GenBank/DDBJ whole genome shotgun (WGS) entry which is preliminary data.</text>
</comment>
<evidence type="ECO:0000313" key="3">
    <source>
        <dbReference type="EMBL" id="MFC5421770.1"/>
    </source>
</evidence>
<keyword evidence="1" id="KW-0812">Transmembrane</keyword>
<feature type="domain" description="Lnb N-terminal periplasmic" evidence="2">
    <location>
        <begin position="122"/>
        <end position="281"/>
    </location>
</feature>
<feature type="transmembrane region" description="Helical" evidence="1">
    <location>
        <begin position="34"/>
        <end position="55"/>
    </location>
</feature>
<protein>
    <submittedName>
        <fullName evidence="3">DUF4105 domain-containing protein</fullName>
    </submittedName>
</protein>
<keyword evidence="4" id="KW-1185">Reference proteome</keyword>
<keyword evidence="1" id="KW-0472">Membrane</keyword>
<feature type="transmembrane region" description="Helical" evidence="1">
    <location>
        <begin position="62"/>
        <end position="80"/>
    </location>
</feature>
<name>A0ABW0IXN7_9HYPH</name>
<organism evidence="3 4">
    <name type="scientific">Bosea eneae</name>
    <dbReference type="NCBI Taxonomy" id="151454"/>
    <lineage>
        <taxon>Bacteria</taxon>
        <taxon>Pseudomonadati</taxon>
        <taxon>Pseudomonadota</taxon>
        <taxon>Alphaproteobacteria</taxon>
        <taxon>Hyphomicrobiales</taxon>
        <taxon>Boseaceae</taxon>
        <taxon>Bosea</taxon>
    </lineage>
</organism>
<dbReference type="EMBL" id="JBHSLW010000033">
    <property type="protein sequence ID" value="MFC5421770.1"/>
    <property type="molecule type" value="Genomic_DNA"/>
</dbReference>
<gene>
    <name evidence="3" type="ORF">ACFPOB_19610</name>
</gene>
<proteinExistence type="predicted"/>
<reference evidence="4" key="1">
    <citation type="journal article" date="2019" name="Int. J. Syst. Evol. Microbiol.">
        <title>The Global Catalogue of Microorganisms (GCM) 10K type strain sequencing project: providing services to taxonomists for standard genome sequencing and annotation.</title>
        <authorList>
            <consortium name="The Broad Institute Genomics Platform"/>
            <consortium name="The Broad Institute Genome Sequencing Center for Infectious Disease"/>
            <person name="Wu L."/>
            <person name="Ma J."/>
        </authorList>
    </citation>
    <scope>NUCLEOTIDE SEQUENCE [LARGE SCALE GENOMIC DNA]</scope>
    <source>
        <strain evidence="4">NCAIM B.01391</strain>
    </source>
</reference>
<sequence length="338" mass="37717">MSRLCFVLLQILLTLVVLGTAAWGVGLLIFRLPGGIGIAGAIGFGIAGLAGAVGIWSGAPRLPLSFAVLFIGLIGWWASLQPSHSRDWIPELARLPQIARDGDRLTVTNLRDFRWRSETDYDQRWETRSYDLSRIEGVDLFLSYWSGEAIAHLLVSFTFADSSPLTFSIEVRREKGEEWSSLAGFFRVYEMAYVAADERDVVGLRTHARGEDVRMFRLRISPERAGEVLLAYVADVNRLAREPRWYNTITTNCTTVVYRLVGSLAPGWQFSLPLDPRVVLSGYLPGYLRDIGAVRQDLSLDQLVQQGKISARARSVTLDSPEFSRVIREGVPTGRSQP</sequence>
<evidence type="ECO:0000313" key="4">
    <source>
        <dbReference type="Proteomes" id="UP001596053"/>
    </source>
</evidence>
<keyword evidence="1" id="KW-1133">Transmembrane helix</keyword>
<dbReference type="InterPro" id="IPR025178">
    <property type="entry name" value="Lnb_N"/>
</dbReference>
<dbReference type="RefSeq" id="WP_377800053.1">
    <property type="nucleotide sequence ID" value="NZ_JBHSLW010000033.1"/>
</dbReference>
<evidence type="ECO:0000259" key="2">
    <source>
        <dbReference type="Pfam" id="PF13387"/>
    </source>
</evidence>